<sequence length="258" mass="28693">MIIKDLEDIEPSVFLRSALRKADRQVQLELHGKPYLIDQKAFLAHLRADALVHTALVAGVMELQFALAKRFKQKNTGNVSVDVTPWLSNFTRAVSYTSITRLLERYSTQNLPDAITDKLVKDIFKSSLRKYCRYQSKVAVAQRMVTTAAKASFLSILSVFIVEEIVLAWKASTGHDILRGTWWNLFRALGAIAGSSLGAALGSLYEPGFGTVVGAGLGQIVLTVVSPADRVFPNAHELFEKKEMPLIVEIENQKYLLE</sequence>
<evidence type="ECO:0000313" key="1">
    <source>
        <dbReference type="EMBL" id="OQS02905.1"/>
    </source>
</evidence>
<dbReference type="PANTHER" id="PTHR36074">
    <property type="entry name" value="ISOPENTENYL-DIPHOSPHATE DELTA-ISOMERASE"/>
    <property type="match status" value="1"/>
</dbReference>
<comment type="caution">
    <text evidence="1">The sequence shown here is derived from an EMBL/GenBank/DDBJ whole genome shotgun (WGS) entry which is preliminary data.</text>
</comment>
<protein>
    <submittedName>
        <fullName evidence="1">Uncharacterized protein</fullName>
    </submittedName>
</protein>
<keyword evidence="2" id="KW-1185">Reference proteome</keyword>
<dbReference type="PANTHER" id="PTHR36074:SF1">
    <property type="entry name" value="ISOPENTENYL-DIPHOSPHATE DELTA-ISOMERASE"/>
    <property type="match status" value="1"/>
</dbReference>
<evidence type="ECO:0000313" key="2">
    <source>
        <dbReference type="Proteomes" id="UP000243217"/>
    </source>
</evidence>
<dbReference type="AlphaFoldDB" id="A0A1V9ZY01"/>
<reference evidence="1 2" key="1">
    <citation type="journal article" date="2014" name="Genome Biol. Evol.">
        <title>The secreted proteins of Achlya hypogyna and Thraustotheca clavata identify the ancestral oomycete secretome and reveal gene acquisitions by horizontal gene transfer.</title>
        <authorList>
            <person name="Misner I."/>
            <person name="Blouin N."/>
            <person name="Leonard G."/>
            <person name="Richards T.A."/>
            <person name="Lane C.E."/>
        </authorList>
    </citation>
    <scope>NUCLEOTIDE SEQUENCE [LARGE SCALE GENOMIC DNA]</scope>
    <source>
        <strain evidence="1 2">ATCC 34112</strain>
    </source>
</reference>
<dbReference type="OrthoDB" id="68031at2759"/>
<dbReference type="Proteomes" id="UP000243217">
    <property type="component" value="Unassembled WGS sequence"/>
</dbReference>
<dbReference type="EMBL" id="JNBS01001059">
    <property type="protein sequence ID" value="OQS02905.1"/>
    <property type="molecule type" value="Genomic_DNA"/>
</dbReference>
<accession>A0A1V9ZY01</accession>
<organism evidence="1 2">
    <name type="scientific">Thraustotheca clavata</name>
    <dbReference type="NCBI Taxonomy" id="74557"/>
    <lineage>
        <taxon>Eukaryota</taxon>
        <taxon>Sar</taxon>
        <taxon>Stramenopiles</taxon>
        <taxon>Oomycota</taxon>
        <taxon>Saprolegniomycetes</taxon>
        <taxon>Saprolegniales</taxon>
        <taxon>Achlyaceae</taxon>
        <taxon>Thraustotheca</taxon>
    </lineage>
</organism>
<gene>
    <name evidence="1" type="ORF">THRCLA_04781</name>
</gene>
<name>A0A1V9ZY01_9STRA</name>
<proteinExistence type="predicted"/>